<dbReference type="AlphaFoldDB" id="A0A382V9Q9"/>
<feature type="region of interest" description="Disordered" evidence="1">
    <location>
        <begin position="77"/>
        <end position="109"/>
    </location>
</feature>
<name>A0A382V9Q9_9ZZZZ</name>
<evidence type="ECO:0000313" key="2">
    <source>
        <dbReference type="EMBL" id="SVD43190.1"/>
    </source>
</evidence>
<proteinExistence type="predicted"/>
<organism evidence="2">
    <name type="scientific">marine metagenome</name>
    <dbReference type="NCBI Taxonomy" id="408172"/>
    <lineage>
        <taxon>unclassified sequences</taxon>
        <taxon>metagenomes</taxon>
        <taxon>ecological metagenomes</taxon>
    </lineage>
</organism>
<gene>
    <name evidence="2" type="ORF">METZ01_LOCUS396044</name>
</gene>
<protein>
    <submittedName>
        <fullName evidence="2">Uncharacterized protein</fullName>
    </submittedName>
</protein>
<dbReference type="EMBL" id="UINC01150251">
    <property type="protein sequence ID" value="SVD43190.1"/>
    <property type="molecule type" value="Genomic_DNA"/>
</dbReference>
<evidence type="ECO:0000256" key="1">
    <source>
        <dbReference type="SAM" id="MobiDB-lite"/>
    </source>
</evidence>
<sequence length="109" mass="12538">ELSELSEYMTSRLKSDQKRYYRKGGDARVDYYPAYSRYIAICRMLLNLSTPVLAETLAAERQRVMEMAVAATLADTTEERMEEAMEVGTPEPEPSLEDTVRINPLRPTW</sequence>
<feature type="non-terminal residue" evidence="2">
    <location>
        <position position="1"/>
    </location>
</feature>
<reference evidence="2" key="1">
    <citation type="submission" date="2018-05" db="EMBL/GenBank/DDBJ databases">
        <authorList>
            <person name="Lanie J.A."/>
            <person name="Ng W.-L."/>
            <person name="Kazmierczak K.M."/>
            <person name="Andrzejewski T.M."/>
            <person name="Davidsen T.M."/>
            <person name="Wayne K.J."/>
            <person name="Tettelin H."/>
            <person name="Glass J.I."/>
            <person name="Rusch D."/>
            <person name="Podicherti R."/>
            <person name="Tsui H.-C.T."/>
            <person name="Winkler M.E."/>
        </authorList>
    </citation>
    <scope>NUCLEOTIDE SEQUENCE</scope>
</reference>
<accession>A0A382V9Q9</accession>